<sequence>MDTAVLNIKTYFLSFADRFKACFFFLSRQLWPRIAPALADEQGNLNWPKLIIGFCFSAAGALLPGQIHPQPTLTFHLFSQAVVFAIAPLFVARFIGERHQYIARVLEEVGVFSAATAFFLCITIPLPLILKLTTWAVYGLSLLAIFIANISSD</sequence>
<gene>
    <name evidence="1" type="ORF">Pint_16326</name>
</gene>
<comment type="caution">
    <text evidence="1">The sequence shown here is derived from an EMBL/GenBank/DDBJ whole genome shotgun (WGS) entry which is preliminary data.</text>
</comment>
<accession>A0ACC0ZC15</accession>
<evidence type="ECO:0000313" key="1">
    <source>
        <dbReference type="EMBL" id="KAJ0047799.1"/>
    </source>
</evidence>
<name>A0ACC0ZC15_9ROSI</name>
<protein>
    <submittedName>
        <fullName evidence="1">Uncharacterized protein</fullName>
    </submittedName>
</protein>
<dbReference type="Proteomes" id="UP001163603">
    <property type="component" value="Chromosome 2"/>
</dbReference>
<keyword evidence="2" id="KW-1185">Reference proteome</keyword>
<proteinExistence type="predicted"/>
<dbReference type="EMBL" id="CM047737">
    <property type="protein sequence ID" value="KAJ0047799.1"/>
    <property type="molecule type" value="Genomic_DNA"/>
</dbReference>
<organism evidence="1 2">
    <name type="scientific">Pistacia integerrima</name>
    <dbReference type="NCBI Taxonomy" id="434235"/>
    <lineage>
        <taxon>Eukaryota</taxon>
        <taxon>Viridiplantae</taxon>
        <taxon>Streptophyta</taxon>
        <taxon>Embryophyta</taxon>
        <taxon>Tracheophyta</taxon>
        <taxon>Spermatophyta</taxon>
        <taxon>Magnoliopsida</taxon>
        <taxon>eudicotyledons</taxon>
        <taxon>Gunneridae</taxon>
        <taxon>Pentapetalae</taxon>
        <taxon>rosids</taxon>
        <taxon>malvids</taxon>
        <taxon>Sapindales</taxon>
        <taxon>Anacardiaceae</taxon>
        <taxon>Pistacia</taxon>
    </lineage>
</organism>
<reference evidence="2" key="1">
    <citation type="journal article" date="2023" name="G3 (Bethesda)">
        <title>Genome assembly and association tests identify interacting loci associated with vigor, precocity, and sex in interspecific pistachio rootstocks.</title>
        <authorList>
            <person name="Palmer W."/>
            <person name="Jacygrad E."/>
            <person name="Sagayaradj S."/>
            <person name="Cavanaugh K."/>
            <person name="Han R."/>
            <person name="Bertier L."/>
            <person name="Beede B."/>
            <person name="Kafkas S."/>
            <person name="Golino D."/>
            <person name="Preece J."/>
            <person name="Michelmore R."/>
        </authorList>
    </citation>
    <scope>NUCLEOTIDE SEQUENCE [LARGE SCALE GENOMIC DNA]</scope>
</reference>
<evidence type="ECO:0000313" key="2">
    <source>
        <dbReference type="Proteomes" id="UP001163603"/>
    </source>
</evidence>